<dbReference type="InterPro" id="IPR001789">
    <property type="entry name" value="Sig_transdc_resp-reg_receiver"/>
</dbReference>
<protein>
    <recommendedName>
        <fullName evidence="2">Response regulatory domain-containing protein</fullName>
    </recommendedName>
</protein>
<dbReference type="Pfam" id="PF00072">
    <property type="entry name" value="Response_reg"/>
    <property type="match status" value="1"/>
</dbReference>
<proteinExistence type="predicted"/>
<dbReference type="Gene3D" id="3.40.50.2300">
    <property type="match status" value="1"/>
</dbReference>
<organism evidence="3 4">
    <name type="scientific">Agaricicola taiwanensis</name>
    <dbReference type="NCBI Taxonomy" id="591372"/>
    <lineage>
        <taxon>Bacteria</taxon>
        <taxon>Pseudomonadati</taxon>
        <taxon>Pseudomonadota</taxon>
        <taxon>Alphaproteobacteria</taxon>
        <taxon>Rhodobacterales</taxon>
        <taxon>Paracoccaceae</taxon>
        <taxon>Agaricicola</taxon>
    </lineage>
</organism>
<dbReference type="AlphaFoldDB" id="A0A8J2YMU9"/>
<evidence type="ECO:0000259" key="2">
    <source>
        <dbReference type="PROSITE" id="PS50110"/>
    </source>
</evidence>
<reference evidence="3" key="2">
    <citation type="submission" date="2020-09" db="EMBL/GenBank/DDBJ databases">
        <authorList>
            <person name="Sun Q."/>
            <person name="Sedlacek I."/>
        </authorList>
    </citation>
    <scope>NUCLEOTIDE SEQUENCE</scope>
    <source>
        <strain evidence="3">CCM 7684</strain>
    </source>
</reference>
<dbReference type="SUPFAM" id="SSF52172">
    <property type="entry name" value="CheY-like"/>
    <property type="match status" value="1"/>
</dbReference>
<gene>
    <name evidence="3" type="ORF">GCM10007276_33500</name>
</gene>
<reference evidence="3" key="1">
    <citation type="journal article" date="2014" name="Int. J. Syst. Evol. Microbiol.">
        <title>Complete genome sequence of Corynebacterium casei LMG S-19264T (=DSM 44701T), isolated from a smear-ripened cheese.</title>
        <authorList>
            <consortium name="US DOE Joint Genome Institute (JGI-PGF)"/>
            <person name="Walter F."/>
            <person name="Albersmeier A."/>
            <person name="Kalinowski J."/>
            <person name="Ruckert C."/>
        </authorList>
    </citation>
    <scope>NUCLEOTIDE SEQUENCE</scope>
    <source>
        <strain evidence="3">CCM 7684</strain>
    </source>
</reference>
<keyword evidence="1" id="KW-0597">Phosphoprotein</keyword>
<dbReference type="Proteomes" id="UP000602745">
    <property type="component" value="Unassembled WGS sequence"/>
</dbReference>
<name>A0A8J2YMU9_9RHOB</name>
<dbReference type="SMART" id="SM00448">
    <property type="entry name" value="REC"/>
    <property type="match status" value="1"/>
</dbReference>
<keyword evidence="4" id="KW-1185">Reference proteome</keyword>
<evidence type="ECO:0000256" key="1">
    <source>
        <dbReference type="PROSITE-ProRule" id="PRU00169"/>
    </source>
</evidence>
<feature type="modified residue" description="4-aspartylphosphate" evidence="1">
    <location>
        <position position="59"/>
    </location>
</feature>
<dbReference type="EMBL" id="BMCP01000007">
    <property type="protein sequence ID" value="GGE53742.1"/>
    <property type="molecule type" value="Genomic_DNA"/>
</dbReference>
<sequence>MTRELRRSRVLVVEDEYILACELQQHLEGAGAEVVGPAATVDAALSLLAVHAVDRAIVDIRLGRDMAYPVADELRARGIPFVFFTGYEPEAIPSAYADVFRGDKPLNFNELTRALFA</sequence>
<accession>A0A8J2YMU9</accession>
<dbReference type="RefSeq" id="WP_188410982.1">
    <property type="nucleotide sequence ID" value="NZ_BMCP01000007.1"/>
</dbReference>
<dbReference type="PROSITE" id="PS50110">
    <property type="entry name" value="RESPONSE_REGULATORY"/>
    <property type="match status" value="1"/>
</dbReference>
<comment type="caution">
    <text evidence="3">The sequence shown here is derived from an EMBL/GenBank/DDBJ whole genome shotgun (WGS) entry which is preliminary data.</text>
</comment>
<dbReference type="InterPro" id="IPR011006">
    <property type="entry name" value="CheY-like_superfamily"/>
</dbReference>
<evidence type="ECO:0000313" key="3">
    <source>
        <dbReference type="EMBL" id="GGE53742.1"/>
    </source>
</evidence>
<dbReference type="GO" id="GO:0000160">
    <property type="term" value="P:phosphorelay signal transduction system"/>
    <property type="evidence" value="ECO:0007669"/>
    <property type="project" value="InterPro"/>
</dbReference>
<feature type="domain" description="Response regulatory" evidence="2">
    <location>
        <begin position="9"/>
        <end position="117"/>
    </location>
</feature>
<evidence type="ECO:0000313" key="4">
    <source>
        <dbReference type="Proteomes" id="UP000602745"/>
    </source>
</evidence>